<comment type="caution">
    <text evidence="4">The sequence shown here is derived from an EMBL/GenBank/DDBJ whole genome shotgun (WGS) entry which is preliminary data.</text>
</comment>
<gene>
    <name evidence="4" type="ORF">HMPREF2086_00891</name>
</gene>
<dbReference type="InterPro" id="IPR037232">
    <property type="entry name" value="NADH_quin_OxRdtase_su_C/D-like"/>
</dbReference>
<evidence type="ECO:0000259" key="3">
    <source>
        <dbReference type="Pfam" id="PF00329"/>
    </source>
</evidence>
<evidence type="ECO:0000256" key="2">
    <source>
        <dbReference type="ARBA" id="ARBA00022448"/>
    </source>
</evidence>
<feature type="domain" description="NADH:ubiquinone oxidoreductase 30kDa subunit" evidence="3">
    <location>
        <begin position="79"/>
        <end position="211"/>
    </location>
</feature>
<dbReference type="InterPro" id="IPR001268">
    <property type="entry name" value="NADH_UbQ_OxRdtase_30kDa_su"/>
</dbReference>
<dbReference type="GO" id="GO:0016651">
    <property type="term" value="F:oxidoreductase activity, acting on NAD(P)H"/>
    <property type="evidence" value="ECO:0007669"/>
    <property type="project" value="InterPro"/>
</dbReference>
<dbReference type="eggNOG" id="COG0852">
    <property type="taxonomic scope" value="Bacteria"/>
</dbReference>
<dbReference type="AlphaFoldDB" id="V8C9Q3"/>
<dbReference type="GO" id="GO:0008137">
    <property type="term" value="F:NADH dehydrogenase (ubiquinone) activity"/>
    <property type="evidence" value="ECO:0007669"/>
    <property type="project" value="InterPro"/>
</dbReference>
<proteinExistence type="inferred from homology"/>
<keyword evidence="5" id="KW-1185">Reference proteome</keyword>
<dbReference type="PANTHER" id="PTHR10884">
    <property type="entry name" value="NADH DEHYDROGENASE UBIQUINONE IRON-SULFUR PROTEIN 3"/>
    <property type="match status" value="1"/>
</dbReference>
<dbReference type="EMBL" id="AZJI01000004">
    <property type="protein sequence ID" value="ETD24143.1"/>
    <property type="molecule type" value="Genomic_DNA"/>
</dbReference>
<evidence type="ECO:0000313" key="5">
    <source>
        <dbReference type="Proteomes" id="UP000018731"/>
    </source>
</evidence>
<dbReference type="HOGENOM" id="CLU_091312_0_0_7"/>
<dbReference type="InterPro" id="IPR010218">
    <property type="entry name" value="NADH_DH_suC"/>
</dbReference>
<dbReference type="STRING" id="1357400.HMPREF2086_00891"/>
<accession>V8C9Q3</accession>
<dbReference type="NCBIfam" id="TIGR01961">
    <property type="entry name" value="NuoC_fam"/>
    <property type="match status" value="1"/>
</dbReference>
<name>V8C9Q3_9HELI</name>
<dbReference type="PATRIC" id="fig|1357400.3.peg.1234"/>
<dbReference type="OrthoDB" id="9803286at2"/>
<evidence type="ECO:0000256" key="1">
    <source>
        <dbReference type="ARBA" id="ARBA00007569"/>
    </source>
</evidence>
<dbReference type="Gene3D" id="3.30.460.80">
    <property type="entry name" value="NADH:ubiquinone oxidoreductase, 30kDa subunit"/>
    <property type="match status" value="1"/>
</dbReference>
<dbReference type="Proteomes" id="UP000018731">
    <property type="component" value="Unassembled WGS sequence"/>
</dbReference>
<evidence type="ECO:0000313" key="4">
    <source>
        <dbReference type="EMBL" id="ETD24143.1"/>
    </source>
</evidence>
<dbReference type="PANTHER" id="PTHR10884:SF14">
    <property type="entry name" value="NADH DEHYDROGENASE [UBIQUINONE] IRON-SULFUR PROTEIN 3, MITOCHONDRIAL"/>
    <property type="match status" value="1"/>
</dbReference>
<dbReference type="RefSeq" id="WP_023927614.1">
    <property type="nucleotide sequence ID" value="NZ_KI669454.1"/>
</dbReference>
<dbReference type="SUPFAM" id="SSF143243">
    <property type="entry name" value="Nqo5-like"/>
    <property type="match status" value="1"/>
</dbReference>
<protein>
    <recommendedName>
        <fullName evidence="3">NADH:ubiquinone oxidoreductase 30kDa subunit domain-containing protein</fullName>
    </recommendedName>
</protein>
<organism evidence="4 5">
    <name type="scientific">Helicobacter macacae MIT 99-5501</name>
    <dbReference type="NCBI Taxonomy" id="1357400"/>
    <lineage>
        <taxon>Bacteria</taxon>
        <taxon>Pseudomonadati</taxon>
        <taxon>Campylobacterota</taxon>
        <taxon>Epsilonproteobacteria</taxon>
        <taxon>Campylobacterales</taxon>
        <taxon>Helicobacteraceae</taxon>
        <taxon>Helicobacter</taxon>
    </lineage>
</organism>
<sequence>MPQNTYQSTDTTCQSTHTATCHKPHKDVQRHSYHTPRFYQPALTPKAAIEGSAWEVIYNHISYFHKVDLAYVELGCAVLWIESSDILPVLTRLKSLGYETLSEMSAIDKLALEKDESGADKSSGQFELFYQLHALNSSFKDKRRIRIKCAINEGEQVDSIHSLFSLALWSEREAYDMFGIRFRNHPNLSRLLMPRDWVGHPLLRSYPLQGDEYASWYEVDKIFGKEYREVIGAEQRDSARIDESEVRNFARIDELGEQSDPLYIEASKSLFVRNISKEKKEILSKRK</sequence>
<keyword evidence="2" id="KW-0813">Transport</keyword>
<dbReference type="Pfam" id="PF00329">
    <property type="entry name" value="Complex1_30kDa"/>
    <property type="match status" value="1"/>
</dbReference>
<reference evidence="4 5" key="1">
    <citation type="journal article" date="2014" name="Genome Announc.">
        <title>Draft genome sequences of six enterohepatic helicobacter species isolated from humans and one from rhesus macaques.</title>
        <authorList>
            <person name="Shen Z."/>
            <person name="Sheh A."/>
            <person name="Young S.K."/>
            <person name="Abouelliel A."/>
            <person name="Ward D.V."/>
            <person name="Earl A.M."/>
            <person name="Fox J.G."/>
        </authorList>
    </citation>
    <scope>NUCLEOTIDE SEQUENCE [LARGE SCALE GENOMIC DNA]</scope>
    <source>
        <strain evidence="4 5">MIT 99-5501</strain>
    </source>
</reference>
<dbReference type="NCBIfam" id="NF006304">
    <property type="entry name" value="PRK08491.1"/>
    <property type="match status" value="1"/>
</dbReference>
<comment type="similarity">
    <text evidence="1">Belongs to the complex I 30 kDa subunit family.</text>
</comment>